<organism evidence="1 2">
    <name type="scientific">Paraburkholderia ribeironis</name>
    <dbReference type="NCBI Taxonomy" id="1247936"/>
    <lineage>
        <taxon>Bacteria</taxon>
        <taxon>Pseudomonadati</taxon>
        <taxon>Pseudomonadota</taxon>
        <taxon>Betaproteobacteria</taxon>
        <taxon>Burkholderiales</taxon>
        <taxon>Burkholderiaceae</taxon>
        <taxon>Paraburkholderia</taxon>
    </lineage>
</organism>
<dbReference type="STRING" id="1247936.BN2475_50240"/>
<proteinExistence type="predicted"/>
<dbReference type="Proteomes" id="UP000187012">
    <property type="component" value="Unassembled WGS sequence"/>
</dbReference>
<keyword evidence="2" id="KW-1185">Reference proteome</keyword>
<sequence length="65" mass="7109">MCFHADGRPIQCRFNPVELIDPHLQQSMAQTIDAKVTRVNASHVAMISQPRAVADAIIVAARAAR</sequence>
<gene>
    <name evidence="1" type="ORF">BN2475_50240</name>
</gene>
<dbReference type="EMBL" id="CYGX02000005">
    <property type="protein sequence ID" value="SIT35814.1"/>
    <property type="molecule type" value="Genomic_DNA"/>
</dbReference>
<dbReference type="AlphaFoldDB" id="A0A1N7RL86"/>
<name>A0A1N7RL86_9BURK</name>
<evidence type="ECO:0000313" key="1">
    <source>
        <dbReference type="EMBL" id="SIT35814.1"/>
    </source>
</evidence>
<accession>A0A1N7RL86</accession>
<evidence type="ECO:0000313" key="2">
    <source>
        <dbReference type="Proteomes" id="UP000187012"/>
    </source>
</evidence>
<protein>
    <submittedName>
        <fullName evidence="1">Uncharacterized protein</fullName>
    </submittedName>
</protein>
<reference evidence="1 2" key="1">
    <citation type="submission" date="2016-12" db="EMBL/GenBank/DDBJ databases">
        <authorList>
            <person name="Song W.-J."/>
            <person name="Kurnit D.M."/>
        </authorList>
    </citation>
    <scope>NUCLEOTIDE SEQUENCE [LARGE SCALE GENOMIC DNA]</scope>
    <source>
        <strain evidence="1 2">STM7296</strain>
    </source>
</reference>